<evidence type="ECO:0000313" key="4">
    <source>
        <dbReference type="Proteomes" id="UP000004221"/>
    </source>
</evidence>
<feature type="region of interest" description="Disordered" evidence="1">
    <location>
        <begin position="150"/>
        <end position="179"/>
    </location>
</feature>
<evidence type="ECO:0000259" key="2">
    <source>
        <dbReference type="Pfam" id="PF12680"/>
    </source>
</evidence>
<sequence>MRRTSMPLRGGRTRHGTDLVSVIDCFDAMWNAQDLDAVLEIFTNDATVTVVRGGHECPRVFIGPEQIREMLQRWLPGLRICSRSHYVDGDRVIWVSVASRDHDHVEGFEKITAKCEAVIRHDEIASLTISFPKQQTTSIGCQTRSGSFNRWESGSASSGTSSWPVYGGTRPGVDSDSTW</sequence>
<dbReference type="EMBL" id="CAGS01000234">
    <property type="protein sequence ID" value="CCF84106.1"/>
    <property type="molecule type" value="Genomic_DNA"/>
</dbReference>
<gene>
    <name evidence="3" type="ORF">NITHO_3090006</name>
</gene>
<dbReference type="InterPro" id="IPR032710">
    <property type="entry name" value="NTF2-like_dom_sf"/>
</dbReference>
<proteinExistence type="predicted"/>
<dbReference type="Pfam" id="PF12680">
    <property type="entry name" value="SnoaL_2"/>
    <property type="match status" value="1"/>
</dbReference>
<dbReference type="Gene3D" id="3.10.450.50">
    <property type="match status" value="1"/>
</dbReference>
<comment type="caution">
    <text evidence="3">The sequence shown here is derived from an EMBL/GenBank/DDBJ whole genome shotgun (WGS) entry which is preliminary data.</text>
</comment>
<protein>
    <recommendedName>
        <fullName evidence="2">SnoaL-like domain-containing protein</fullName>
    </recommendedName>
</protein>
<accession>I4EHE4</accession>
<organism evidence="3 4">
    <name type="scientific">Nitrolancea hollandica Lb</name>
    <dbReference type="NCBI Taxonomy" id="1129897"/>
    <lineage>
        <taxon>Bacteria</taxon>
        <taxon>Pseudomonadati</taxon>
        <taxon>Thermomicrobiota</taxon>
        <taxon>Thermomicrobia</taxon>
        <taxon>Sphaerobacterales</taxon>
        <taxon>Sphaerobacterineae</taxon>
        <taxon>Sphaerobacteraceae</taxon>
        <taxon>Nitrolancea</taxon>
    </lineage>
</organism>
<name>I4EHE4_9BACT</name>
<reference evidence="3 4" key="1">
    <citation type="journal article" date="2012" name="ISME J.">
        <title>Nitrification expanded: discovery, physiology and genomics of a nitrite-oxidizing bacterium from the phylum Chloroflexi.</title>
        <authorList>
            <person name="Sorokin D.Y."/>
            <person name="Lucker S."/>
            <person name="Vejmelkova D."/>
            <person name="Kostrikina N.A."/>
            <person name="Kleerebezem R."/>
            <person name="Rijpstra W.I."/>
            <person name="Damste J.S."/>
            <person name="Le Paslier D."/>
            <person name="Muyzer G."/>
            <person name="Wagner M."/>
            <person name="van Loosdrecht M.C."/>
            <person name="Daims H."/>
        </authorList>
    </citation>
    <scope>NUCLEOTIDE SEQUENCE [LARGE SCALE GENOMIC DNA]</scope>
    <source>
        <strain evidence="4">none</strain>
    </source>
</reference>
<evidence type="ECO:0000256" key="1">
    <source>
        <dbReference type="SAM" id="MobiDB-lite"/>
    </source>
</evidence>
<keyword evidence="4" id="KW-1185">Reference proteome</keyword>
<dbReference type="InterPro" id="IPR037401">
    <property type="entry name" value="SnoaL-like"/>
</dbReference>
<dbReference type="AlphaFoldDB" id="I4EHE4"/>
<evidence type="ECO:0000313" key="3">
    <source>
        <dbReference type="EMBL" id="CCF84106.1"/>
    </source>
</evidence>
<feature type="domain" description="SnoaL-like" evidence="2">
    <location>
        <begin position="26"/>
        <end position="95"/>
    </location>
</feature>
<feature type="compositionally biased region" description="Low complexity" evidence="1">
    <location>
        <begin position="153"/>
        <end position="162"/>
    </location>
</feature>
<dbReference type="Proteomes" id="UP000004221">
    <property type="component" value="Unassembled WGS sequence"/>
</dbReference>
<dbReference type="SUPFAM" id="SSF54427">
    <property type="entry name" value="NTF2-like"/>
    <property type="match status" value="1"/>
</dbReference>